<keyword evidence="3" id="KW-1185">Reference proteome</keyword>
<comment type="caution">
    <text evidence="2">The sequence shown here is derived from an EMBL/GenBank/DDBJ whole genome shotgun (WGS) entry which is preliminary data.</text>
</comment>
<gene>
    <name evidence="2" type="ORF">ACFPN9_08820</name>
</gene>
<dbReference type="RefSeq" id="WP_377816460.1">
    <property type="nucleotide sequence ID" value="NZ_JBHSLU010000017.1"/>
</dbReference>
<reference evidence="3" key="1">
    <citation type="journal article" date="2019" name="Int. J. Syst. Evol. Microbiol.">
        <title>The Global Catalogue of Microorganisms (GCM) 10K type strain sequencing project: providing services to taxonomists for standard genome sequencing and annotation.</title>
        <authorList>
            <consortium name="The Broad Institute Genomics Platform"/>
            <consortium name="The Broad Institute Genome Sequencing Center for Infectious Disease"/>
            <person name="Wu L."/>
            <person name="Ma J."/>
        </authorList>
    </citation>
    <scope>NUCLEOTIDE SEQUENCE [LARGE SCALE GENOMIC DNA]</scope>
    <source>
        <strain evidence="3">CCUG 43117</strain>
    </source>
</reference>
<dbReference type="EMBL" id="JBHSLU010000017">
    <property type="protein sequence ID" value="MFC5505358.1"/>
    <property type="molecule type" value="Genomic_DNA"/>
</dbReference>
<protein>
    <submittedName>
        <fullName evidence="2">Uncharacterized protein</fullName>
    </submittedName>
</protein>
<sequence length="104" mass="11630">MVEISTKRGASFADLLAFIAWCEIYVGTRMAQNGFILTPNAYHHLRTGYAKSVGFPLGAASFTFHVTDQATRRKIRKRFPALIRKKRSQPAPANDAHHEMRAAA</sequence>
<feature type="compositionally biased region" description="Basic and acidic residues" evidence="1">
    <location>
        <begin position="95"/>
        <end position="104"/>
    </location>
</feature>
<dbReference type="Proteomes" id="UP001596060">
    <property type="component" value="Unassembled WGS sequence"/>
</dbReference>
<feature type="region of interest" description="Disordered" evidence="1">
    <location>
        <begin position="84"/>
        <end position="104"/>
    </location>
</feature>
<evidence type="ECO:0000256" key="1">
    <source>
        <dbReference type="SAM" id="MobiDB-lite"/>
    </source>
</evidence>
<name>A0ABW0P119_9HYPH</name>
<organism evidence="2 3">
    <name type="scientific">Bosea massiliensis</name>
    <dbReference type="NCBI Taxonomy" id="151419"/>
    <lineage>
        <taxon>Bacteria</taxon>
        <taxon>Pseudomonadati</taxon>
        <taxon>Pseudomonadota</taxon>
        <taxon>Alphaproteobacteria</taxon>
        <taxon>Hyphomicrobiales</taxon>
        <taxon>Boseaceae</taxon>
        <taxon>Bosea</taxon>
    </lineage>
</organism>
<evidence type="ECO:0000313" key="3">
    <source>
        <dbReference type="Proteomes" id="UP001596060"/>
    </source>
</evidence>
<evidence type="ECO:0000313" key="2">
    <source>
        <dbReference type="EMBL" id="MFC5505358.1"/>
    </source>
</evidence>
<proteinExistence type="predicted"/>
<accession>A0ABW0P119</accession>